<dbReference type="EMBL" id="VCEI01000029">
    <property type="protein sequence ID" value="TLU90085.1"/>
    <property type="molecule type" value="Genomic_DNA"/>
</dbReference>
<dbReference type="AlphaFoldDB" id="A0A5R9K868"/>
<keyword evidence="2" id="KW-1185">Reference proteome</keyword>
<evidence type="ECO:0000313" key="1">
    <source>
        <dbReference type="EMBL" id="TLU90085.1"/>
    </source>
</evidence>
<dbReference type="Proteomes" id="UP000309788">
    <property type="component" value="Unassembled WGS sequence"/>
</dbReference>
<name>A0A5R9K868_9BACT</name>
<comment type="caution">
    <text evidence="1">The sequence shown here is derived from an EMBL/GenBank/DDBJ whole genome shotgun (WGS) entry which is preliminary data.</text>
</comment>
<evidence type="ECO:0000313" key="2">
    <source>
        <dbReference type="Proteomes" id="UP000309788"/>
    </source>
</evidence>
<reference evidence="1 2" key="1">
    <citation type="submission" date="2019-05" db="EMBL/GenBank/DDBJ databases">
        <authorList>
            <person name="Qu J.-H."/>
        </authorList>
    </citation>
    <scope>NUCLEOTIDE SEQUENCE [LARGE SCALE GENOMIC DNA]</scope>
    <source>
        <strain evidence="1 2">Z12</strain>
    </source>
</reference>
<dbReference type="OrthoDB" id="1117670at2"/>
<gene>
    <name evidence="1" type="ORF">FEM55_20670</name>
</gene>
<accession>A0A5R9K868</accession>
<dbReference type="Pfam" id="PF14054">
    <property type="entry name" value="DUF4249"/>
    <property type="match status" value="1"/>
</dbReference>
<sequence length="313" mass="34014">MMKNFLQHVKVRNTAVNMLCAAACFFFISCEDVIDLETQTGPEQMVVDGWITNEAGPQTIKLTWSANYFNNNAPKPVLNAEVTVTDNLGKTFEFEDADANGTYIWGASNADTLGQIGRTYTLKIRNGAEMYSAVTEIKRVPAVDSVVYRNEKLPFEPDKGPREGFVAQFYARDFAGSGDTYWIKPYVGGKAVVDKAVNISIAYDAAFGSGAATDGLIFILPLRESITTDSLYSAGASVGVELHSITNETFEYLNQIREQASNGGLFATPITNIRSNVINANPDGPKALGFFGASAISRKETVIDPAKARPDDD</sequence>
<proteinExistence type="predicted"/>
<organism evidence="1 2">
    <name type="scientific">Dyadobacter sediminis</name>
    <dbReference type="NCBI Taxonomy" id="1493691"/>
    <lineage>
        <taxon>Bacteria</taxon>
        <taxon>Pseudomonadati</taxon>
        <taxon>Bacteroidota</taxon>
        <taxon>Cytophagia</taxon>
        <taxon>Cytophagales</taxon>
        <taxon>Spirosomataceae</taxon>
        <taxon>Dyadobacter</taxon>
    </lineage>
</organism>
<dbReference type="InterPro" id="IPR025345">
    <property type="entry name" value="DUF4249"/>
</dbReference>
<dbReference type="PROSITE" id="PS51257">
    <property type="entry name" value="PROKAR_LIPOPROTEIN"/>
    <property type="match status" value="1"/>
</dbReference>
<protein>
    <submittedName>
        <fullName evidence="1">DUF4249 domain-containing protein</fullName>
    </submittedName>
</protein>